<proteinExistence type="predicted"/>
<dbReference type="Proteomes" id="UP000694558">
    <property type="component" value="Chromosome 19"/>
</dbReference>
<accession>A0A8D3BMG2</accession>
<reference evidence="1" key="2">
    <citation type="submission" date="2025-08" db="UniProtKB">
        <authorList>
            <consortium name="Ensembl"/>
        </authorList>
    </citation>
    <scope>IDENTIFICATION</scope>
</reference>
<dbReference type="AlphaFoldDB" id="A0A8D3BMG2"/>
<name>A0A8D3BMG2_SCOMX</name>
<organism evidence="1 2">
    <name type="scientific">Scophthalmus maximus</name>
    <name type="common">Turbot</name>
    <name type="synonym">Psetta maxima</name>
    <dbReference type="NCBI Taxonomy" id="52904"/>
    <lineage>
        <taxon>Eukaryota</taxon>
        <taxon>Metazoa</taxon>
        <taxon>Chordata</taxon>
        <taxon>Craniata</taxon>
        <taxon>Vertebrata</taxon>
        <taxon>Euteleostomi</taxon>
        <taxon>Actinopterygii</taxon>
        <taxon>Neopterygii</taxon>
        <taxon>Teleostei</taxon>
        <taxon>Neoteleostei</taxon>
        <taxon>Acanthomorphata</taxon>
        <taxon>Carangaria</taxon>
        <taxon>Pleuronectiformes</taxon>
        <taxon>Pleuronectoidei</taxon>
        <taxon>Scophthalmidae</taxon>
        <taxon>Scophthalmus</taxon>
    </lineage>
</organism>
<reference evidence="1" key="1">
    <citation type="submission" date="2023-05" db="EMBL/GenBank/DDBJ databases">
        <title>High-quality long-read genome of Scophthalmus maximus.</title>
        <authorList>
            <person name="Lien S."/>
            <person name="Martinez P."/>
        </authorList>
    </citation>
    <scope>NUCLEOTIDE SEQUENCE [LARGE SCALE GENOMIC DNA]</scope>
</reference>
<evidence type="ECO:0000313" key="2">
    <source>
        <dbReference type="Proteomes" id="UP000694558"/>
    </source>
</evidence>
<protein>
    <submittedName>
        <fullName evidence="1">Uncharacterized protein</fullName>
    </submittedName>
</protein>
<sequence length="104" mass="12043">MNSWDLHEVKDCKIDKLENNVGILNNKAITEQIRLEIKRCIEKNNTEDISPSILWDTLKAVIQGELIENYEMGSKATKLLARRTRKQQAEVKCGGNRKHIQRLL</sequence>
<evidence type="ECO:0000313" key="1">
    <source>
        <dbReference type="Ensembl" id="ENSSMAP00000036220.1"/>
    </source>
</evidence>
<dbReference type="Ensembl" id="ENSSMAT00000038888.1">
    <property type="protein sequence ID" value="ENSSMAP00000036220.1"/>
    <property type="gene ID" value="ENSSMAG00000034966.1"/>
</dbReference>